<feature type="repeat" description="TPR" evidence="3">
    <location>
        <begin position="206"/>
        <end position="239"/>
    </location>
</feature>
<protein>
    <submittedName>
        <fullName evidence="5">Tetratricopeptide repeat protein</fullName>
    </submittedName>
</protein>
<name>A0ABP8GM70_9BACT</name>
<evidence type="ECO:0000259" key="4">
    <source>
        <dbReference type="Pfam" id="PF25063"/>
    </source>
</evidence>
<dbReference type="EMBL" id="BAABGY010000006">
    <property type="protein sequence ID" value="GAA4326816.1"/>
    <property type="molecule type" value="Genomic_DNA"/>
</dbReference>
<proteinExistence type="predicted"/>
<dbReference type="InterPro" id="IPR019734">
    <property type="entry name" value="TPR_rpt"/>
</dbReference>
<evidence type="ECO:0000256" key="3">
    <source>
        <dbReference type="PROSITE-ProRule" id="PRU00339"/>
    </source>
</evidence>
<dbReference type="Pfam" id="PF25063">
    <property type="entry name" value="ARM_TT21_C"/>
    <property type="match status" value="1"/>
</dbReference>
<organism evidence="5 6">
    <name type="scientific">Flaviaesturariibacter amylovorans</name>
    <dbReference type="NCBI Taxonomy" id="1084520"/>
    <lineage>
        <taxon>Bacteria</taxon>
        <taxon>Pseudomonadati</taxon>
        <taxon>Bacteroidota</taxon>
        <taxon>Chitinophagia</taxon>
        <taxon>Chitinophagales</taxon>
        <taxon>Chitinophagaceae</taxon>
        <taxon>Flaviaestuariibacter</taxon>
    </lineage>
</organism>
<dbReference type="InterPro" id="IPR011990">
    <property type="entry name" value="TPR-like_helical_dom_sf"/>
</dbReference>
<dbReference type="PROSITE" id="PS50293">
    <property type="entry name" value="TPR_REGION"/>
    <property type="match status" value="1"/>
</dbReference>
<dbReference type="SMART" id="SM00028">
    <property type="entry name" value="TPR"/>
    <property type="match status" value="10"/>
</dbReference>
<dbReference type="SUPFAM" id="SSF48452">
    <property type="entry name" value="TPR-like"/>
    <property type="match status" value="2"/>
</dbReference>
<dbReference type="PROSITE" id="PS50005">
    <property type="entry name" value="TPR"/>
    <property type="match status" value="4"/>
</dbReference>
<evidence type="ECO:0000256" key="1">
    <source>
        <dbReference type="ARBA" id="ARBA00022737"/>
    </source>
</evidence>
<sequence length="481" mass="55945">MNTDPLENDKETLRELLRHYDNLRAGRDATFLEEDAFEKIIDYFDDLEDFPKALEAAELSIEYFPFSASLLLRKADVLLSTRKYYEALDVLEKVELLDATDINLYILKTDAYLALDRQDRAVEILEQAIDQFEGEEKIELLFELADVYDDYEEFEKVFDCLQLILQEDPTSEEALYKICFWADFTGRYEESIRLHLSIIDEHPYSELAWFNLAAAYQGLKLYEKAIDAYQYALVIDEKFDFAYRNIGDAYIRLRKYKEAIEALEKVLELAKPEDVIYEAIGHCYDRLKNYAQARFHYRKAVHLNAEDARLHYKIACTYFNEQQWAPAAKQLETALRLNRQQTEYNLLMGECQLQLGAFKEAIHYFSTVVGNKPRNKSGWEALIRTLYQAEFYEEAQVQAHAALQHTEGKPLFLYYLAAVQIALGRTKEGLLTLEGAVQAAPRLLNKFVALCPELLQNQPVVEVIARNKRARKKSGDKDREA</sequence>
<dbReference type="InterPro" id="IPR056834">
    <property type="entry name" value="ARM_TT21_C"/>
</dbReference>
<feature type="repeat" description="TPR" evidence="3">
    <location>
        <begin position="240"/>
        <end position="273"/>
    </location>
</feature>
<keyword evidence="6" id="KW-1185">Reference proteome</keyword>
<evidence type="ECO:0000313" key="5">
    <source>
        <dbReference type="EMBL" id="GAA4326816.1"/>
    </source>
</evidence>
<reference evidence="6" key="1">
    <citation type="journal article" date="2019" name="Int. J. Syst. Evol. Microbiol.">
        <title>The Global Catalogue of Microorganisms (GCM) 10K type strain sequencing project: providing services to taxonomists for standard genome sequencing and annotation.</title>
        <authorList>
            <consortium name="The Broad Institute Genomics Platform"/>
            <consortium name="The Broad Institute Genome Sequencing Center for Infectious Disease"/>
            <person name="Wu L."/>
            <person name="Ma J."/>
        </authorList>
    </citation>
    <scope>NUCLEOTIDE SEQUENCE [LARGE SCALE GENOMIC DNA]</scope>
    <source>
        <strain evidence="6">JCM 17919</strain>
    </source>
</reference>
<keyword evidence="1" id="KW-0677">Repeat</keyword>
<feature type="repeat" description="TPR" evidence="3">
    <location>
        <begin position="274"/>
        <end position="307"/>
    </location>
</feature>
<dbReference type="RefSeq" id="WP_345254863.1">
    <property type="nucleotide sequence ID" value="NZ_BAABGY010000006.1"/>
</dbReference>
<comment type="caution">
    <text evidence="5">The sequence shown here is derived from an EMBL/GenBank/DDBJ whole genome shotgun (WGS) entry which is preliminary data.</text>
</comment>
<feature type="repeat" description="TPR" evidence="3">
    <location>
        <begin position="342"/>
        <end position="375"/>
    </location>
</feature>
<keyword evidence="2 3" id="KW-0802">TPR repeat</keyword>
<dbReference type="PANTHER" id="PTHR44858">
    <property type="entry name" value="TETRATRICOPEPTIDE REPEAT PROTEIN 6"/>
    <property type="match status" value="1"/>
</dbReference>
<accession>A0ABP8GM70</accession>
<evidence type="ECO:0000256" key="2">
    <source>
        <dbReference type="ARBA" id="ARBA00022803"/>
    </source>
</evidence>
<gene>
    <name evidence="5" type="ORF">GCM10023184_15690</name>
</gene>
<dbReference type="Pfam" id="PF13432">
    <property type="entry name" value="TPR_16"/>
    <property type="match status" value="1"/>
</dbReference>
<feature type="domain" description="Tetratricopeptide repeat protein 21A/21B C-terminal ARM" evidence="4">
    <location>
        <begin position="224"/>
        <end position="329"/>
    </location>
</feature>
<dbReference type="InterPro" id="IPR050498">
    <property type="entry name" value="Ycf3"/>
</dbReference>
<dbReference type="Proteomes" id="UP001501725">
    <property type="component" value="Unassembled WGS sequence"/>
</dbReference>
<dbReference type="PANTHER" id="PTHR44858:SF1">
    <property type="entry name" value="UDP-N-ACETYLGLUCOSAMINE--PEPTIDE N-ACETYLGLUCOSAMINYLTRANSFERASE SPINDLY-RELATED"/>
    <property type="match status" value="1"/>
</dbReference>
<dbReference type="Gene3D" id="1.25.40.10">
    <property type="entry name" value="Tetratricopeptide repeat domain"/>
    <property type="match status" value="4"/>
</dbReference>
<evidence type="ECO:0000313" key="6">
    <source>
        <dbReference type="Proteomes" id="UP001501725"/>
    </source>
</evidence>